<organism evidence="1 2">
    <name type="scientific">Paramormyrops kingsleyae</name>
    <dbReference type="NCBI Taxonomy" id="1676925"/>
    <lineage>
        <taxon>Eukaryota</taxon>
        <taxon>Metazoa</taxon>
        <taxon>Chordata</taxon>
        <taxon>Craniata</taxon>
        <taxon>Vertebrata</taxon>
        <taxon>Euteleostomi</taxon>
        <taxon>Actinopterygii</taxon>
        <taxon>Neopterygii</taxon>
        <taxon>Teleostei</taxon>
        <taxon>Osteoglossocephala</taxon>
        <taxon>Osteoglossomorpha</taxon>
        <taxon>Osteoglossiformes</taxon>
        <taxon>Mormyridae</taxon>
        <taxon>Paramormyrops</taxon>
    </lineage>
</organism>
<dbReference type="Ensembl" id="ENSPKIT00000003171.1">
    <property type="protein sequence ID" value="ENSPKIP00000022505.1"/>
    <property type="gene ID" value="ENSPKIG00000006481.1"/>
</dbReference>
<evidence type="ECO:0000313" key="1">
    <source>
        <dbReference type="Ensembl" id="ENSPKIP00000022505.1"/>
    </source>
</evidence>
<reference evidence="1" key="1">
    <citation type="submission" date="2025-08" db="UniProtKB">
        <authorList>
            <consortium name="Ensembl"/>
        </authorList>
    </citation>
    <scope>IDENTIFICATION</scope>
</reference>
<protein>
    <submittedName>
        <fullName evidence="1">Uncharacterized protein</fullName>
    </submittedName>
</protein>
<evidence type="ECO:0000313" key="2">
    <source>
        <dbReference type="Proteomes" id="UP000261540"/>
    </source>
</evidence>
<reference evidence="1" key="2">
    <citation type="submission" date="2025-09" db="UniProtKB">
        <authorList>
            <consortium name="Ensembl"/>
        </authorList>
    </citation>
    <scope>IDENTIFICATION</scope>
</reference>
<accession>A0A3B3RX73</accession>
<dbReference type="Proteomes" id="UP000261540">
    <property type="component" value="Unplaced"/>
</dbReference>
<proteinExistence type="predicted"/>
<dbReference type="STRING" id="1676925.ENSPKIP00000022505"/>
<sequence>LQKTSMGVYISNREEEVTRTSTDIGILVERIIVLEDIGSLARVCALMLGVICVERHFNILCILCLRHYFKFIQKVLLQLGGDKFSPEVLGLKNKIMGLYFLIVYSNPSEIIR</sequence>
<name>A0A3B3RX73_9TELE</name>
<dbReference type="AlphaFoldDB" id="A0A3B3RX73"/>
<keyword evidence="2" id="KW-1185">Reference proteome</keyword>